<protein>
    <submittedName>
        <fullName evidence="7">Cytochrome c3 family protein</fullName>
    </submittedName>
</protein>
<evidence type="ECO:0000256" key="4">
    <source>
        <dbReference type="ARBA" id="ARBA00022982"/>
    </source>
</evidence>
<comment type="caution">
    <text evidence="7">The sequence shown here is derived from an EMBL/GenBank/DDBJ whole genome shotgun (WGS) entry which is preliminary data.</text>
</comment>
<organism evidence="7 8">
    <name type="scientific">Desulfotignum balticum</name>
    <dbReference type="NCBI Taxonomy" id="115781"/>
    <lineage>
        <taxon>Bacteria</taxon>
        <taxon>Pseudomonadati</taxon>
        <taxon>Thermodesulfobacteriota</taxon>
        <taxon>Desulfobacteria</taxon>
        <taxon>Desulfobacterales</taxon>
        <taxon>Desulfobacteraceae</taxon>
        <taxon>Desulfotignum</taxon>
    </lineage>
</organism>
<dbReference type="NCBIfam" id="NF045722">
    <property type="entry name" value="c3_cytochr_TmcA"/>
    <property type="match status" value="1"/>
</dbReference>
<evidence type="ECO:0000256" key="3">
    <source>
        <dbReference type="ARBA" id="ARBA00022723"/>
    </source>
</evidence>
<dbReference type="Pfam" id="PF02085">
    <property type="entry name" value="Cytochrom_CIII"/>
    <property type="match status" value="1"/>
</dbReference>
<sequence>MTHSNRFIIFLIVLFAAVGTGFFCYAEQDLERLDPWAFESPRRPGAVFSHDDHIFLADDDCSVCHHVYENGELVPDESSEDLYCSDCHSLKPGPDNPMPLEAAYHNLCRDCHFDRSQGPVLCGECHVKE</sequence>
<dbReference type="EMBL" id="JACCQK010000778">
    <property type="protein sequence ID" value="MBG0780539.1"/>
    <property type="molecule type" value="Genomic_DNA"/>
</dbReference>
<feature type="domain" description="Class III cytochrome C" evidence="6">
    <location>
        <begin position="42"/>
        <end position="126"/>
    </location>
</feature>
<keyword evidence="3" id="KW-0479">Metal-binding</keyword>
<evidence type="ECO:0000313" key="7">
    <source>
        <dbReference type="EMBL" id="MBG0780539.1"/>
    </source>
</evidence>
<dbReference type="CDD" id="cd08168">
    <property type="entry name" value="Cytochrom_C3"/>
    <property type="match status" value="1"/>
</dbReference>
<name>A0A931D032_9BACT</name>
<dbReference type="GO" id="GO:0020037">
    <property type="term" value="F:heme binding"/>
    <property type="evidence" value="ECO:0007669"/>
    <property type="project" value="InterPro"/>
</dbReference>
<reference evidence="7" key="1">
    <citation type="submission" date="2020-07" db="EMBL/GenBank/DDBJ databases">
        <title>Severe corrosion of carbon steel in oil field produced water can be linked to methanogenic archaea containing a special type of NiFe hydrogenase.</title>
        <authorList>
            <person name="Lahme S."/>
            <person name="Mand J."/>
            <person name="Longwell J."/>
            <person name="Smith R."/>
            <person name="Enning D."/>
        </authorList>
    </citation>
    <scope>NUCLEOTIDE SEQUENCE</scope>
    <source>
        <strain evidence="7">MIC098Bin6</strain>
    </source>
</reference>
<dbReference type="GO" id="GO:0009055">
    <property type="term" value="F:electron transfer activity"/>
    <property type="evidence" value="ECO:0007669"/>
    <property type="project" value="InterPro"/>
</dbReference>
<dbReference type="Proteomes" id="UP000706172">
    <property type="component" value="Unassembled WGS sequence"/>
</dbReference>
<keyword evidence="5" id="KW-0408">Iron</keyword>
<proteinExistence type="predicted"/>
<dbReference type="GO" id="GO:0046872">
    <property type="term" value="F:metal ion binding"/>
    <property type="evidence" value="ECO:0007669"/>
    <property type="project" value="UniProtKB-KW"/>
</dbReference>
<accession>A0A931D032</accession>
<evidence type="ECO:0000259" key="6">
    <source>
        <dbReference type="Pfam" id="PF02085"/>
    </source>
</evidence>
<evidence type="ECO:0000256" key="5">
    <source>
        <dbReference type="ARBA" id="ARBA00023004"/>
    </source>
</evidence>
<evidence type="ECO:0000313" key="8">
    <source>
        <dbReference type="Proteomes" id="UP000706172"/>
    </source>
</evidence>
<gene>
    <name evidence="7" type="ORF">H0S81_11515</name>
</gene>
<dbReference type="InterPro" id="IPR020942">
    <property type="entry name" value="Cyt_c_III_dom"/>
</dbReference>
<keyword evidence="4" id="KW-0249">Electron transport</keyword>
<dbReference type="SUPFAM" id="SSF48695">
    <property type="entry name" value="Multiheme cytochromes"/>
    <property type="match status" value="1"/>
</dbReference>
<dbReference type="Gene3D" id="3.90.10.10">
    <property type="entry name" value="Cytochrome C3"/>
    <property type="match status" value="1"/>
</dbReference>
<evidence type="ECO:0000256" key="2">
    <source>
        <dbReference type="ARBA" id="ARBA00022617"/>
    </source>
</evidence>
<keyword evidence="2" id="KW-0349">Heme</keyword>
<evidence type="ECO:0000256" key="1">
    <source>
        <dbReference type="ARBA" id="ARBA00022448"/>
    </source>
</evidence>
<dbReference type="AlphaFoldDB" id="A0A931D032"/>
<dbReference type="InterPro" id="IPR054899">
    <property type="entry name" value="c3_cytochr_TmcA"/>
</dbReference>
<keyword evidence="1" id="KW-0813">Transport</keyword>
<dbReference type="InterPro" id="IPR036280">
    <property type="entry name" value="Multihaem_cyt_sf"/>
</dbReference>